<organism evidence="4 5">
    <name type="scientific">Candidatus Seongchinamella marina</name>
    <dbReference type="NCBI Taxonomy" id="2518990"/>
    <lineage>
        <taxon>Bacteria</taxon>
        <taxon>Pseudomonadati</taxon>
        <taxon>Pseudomonadota</taxon>
        <taxon>Gammaproteobacteria</taxon>
        <taxon>Cellvibrionales</taxon>
        <taxon>Halieaceae</taxon>
        <taxon>Seongchinamella</taxon>
    </lineage>
</organism>
<dbReference type="PRINTS" id="PR00469">
    <property type="entry name" value="PNDRDTASEII"/>
</dbReference>
<dbReference type="InterPro" id="IPR036188">
    <property type="entry name" value="FAD/NAD-bd_sf"/>
</dbReference>
<evidence type="ECO:0000256" key="1">
    <source>
        <dbReference type="ARBA" id="ARBA00022630"/>
    </source>
</evidence>
<evidence type="ECO:0000313" key="4">
    <source>
        <dbReference type="EMBL" id="MCX2973975.1"/>
    </source>
</evidence>
<gene>
    <name evidence="4" type="ORF">EYC87_10325</name>
</gene>
<evidence type="ECO:0000256" key="3">
    <source>
        <dbReference type="ARBA" id="ARBA00023002"/>
    </source>
</evidence>
<dbReference type="InterPro" id="IPR051209">
    <property type="entry name" value="FAD-bind_Monooxygenase_sf"/>
</dbReference>
<keyword evidence="5" id="KW-1185">Reference proteome</keyword>
<dbReference type="PANTHER" id="PTHR42877:SF4">
    <property type="entry name" value="FAD_NAD(P)-BINDING DOMAIN-CONTAINING PROTEIN-RELATED"/>
    <property type="match status" value="1"/>
</dbReference>
<keyword evidence="1" id="KW-0285">Flavoprotein</keyword>
<reference evidence="4" key="1">
    <citation type="submission" date="2019-02" db="EMBL/GenBank/DDBJ databases">
        <authorList>
            <person name="Li S.-H."/>
        </authorList>
    </citation>
    <scope>NUCLEOTIDE SEQUENCE</scope>
    <source>
        <strain evidence="4">IMCC8485</strain>
    </source>
</reference>
<dbReference type="Proteomes" id="UP001143307">
    <property type="component" value="Unassembled WGS sequence"/>
</dbReference>
<evidence type="ECO:0000313" key="5">
    <source>
        <dbReference type="Proteomes" id="UP001143307"/>
    </source>
</evidence>
<protein>
    <submittedName>
        <fullName evidence="4">NAD(P)/FAD-dependent oxidoreductase</fullName>
    </submittedName>
</protein>
<accession>A0ABT3SVG2</accession>
<dbReference type="RefSeq" id="WP_279252800.1">
    <property type="nucleotide sequence ID" value="NZ_SHNP01000003.1"/>
</dbReference>
<dbReference type="Gene3D" id="3.50.50.60">
    <property type="entry name" value="FAD/NAD(P)-binding domain"/>
    <property type="match status" value="2"/>
</dbReference>
<sequence>MNNQQRNPSVAVIGAGMSGILMAIKLREAGITDISILEKADKVGGTWRENTYPGVACDVPAHMYTYSFKGNSHWSHRFALGDEIQSYFEGVASENGLAGKIRFNESLDQCHFRGGQWHLTTSKGAQLVVDFVVAATGILHHPAYPDIKGLDSFNGEMWHTAQWNHDVDLRGKRVGVIGTGSTACQVISEISKLDCDLTVFQRTPQWLISVPDKHYSEQDKTALKGKQRKLAALSRRYAFIMRNTFSKAVTGGKLQHALISWAAKRNLRKSVRDPELRAKLTPDYSVGCKRLIISSTFYDAIQRDNVYLETMAIQSIAEQGIVTVDGAAKELDVIILATGFSPFNFMRPMDLRGRNGVSIDETWAKKAQAYRSLCIPGFPNFFLMLGPNSPIGNYSVIAMSEVQSAYILKLIELWKQGELPAVEATQEAKESYNAYLRAGMSKTAWVGGCQSWYLDGDGDPAMWPYSWDQWVKEHQTPVLDDFVHEAPAELEPLRPAA</sequence>
<evidence type="ECO:0000256" key="2">
    <source>
        <dbReference type="ARBA" id="ARBA00022827"/>
    </source>
</evidence>
<keyword evidence="2" id="KW-0274">FAD</keyword>
<proteinExistence type="predicted"/>
<dbReference type="PANTHER" id="PTHR42877">
    <property type="entry name" value="L-ORNITHINE N(5)-MONOOXYGENASE-RELATED"/>
    <property type="match status" value="1"/>
</dbReference>
<dbReference type="EMBL" id="SHNP01000003">
    <property type="protein sequence ID" value="MCX2973975.1"/>
    <property type="molecule type" value="Genomic_DNA"/>
</dbReference>
<dbReference type="InterPro" id="IPR020946">
    <property type="entry name" value="Flavin_mOase-like"/>
</dbReference>
<comment type="caution">
    <text evidence="4">The sequence shown here is derived from an EMBL/GenBank/DDBJ whole genome shotgun (WGS) entry which is preliminary data.</text>
</comment>
<dbReference type="Pfam" id="PF00743">
    <property type="entry name" value="FMO-like"/>
    <property type="match status" value="1"/>
</dbReference>
<keyword evidence="3" id="KW-0560">Oxidoreductase</keyword>
<dbReference type="SUPFAM" id="SSF51905">
    <property type="entry name" value="FAD/NAD(P)-binding domain"/>
    <property type="match status" value="1"/>
</dbReference>
<name>A0ABT3SVG2_9GAMM</name>